<dbReference type="RefSeq" id="WP_188605928.1">
    <property type="nucleotide sequence ID" value="NZ_BMIC01000002.1"/>
</dbReference>
<gene>
    <name evidence="2" type="ORF">GCM10011531_16960</name>
</gene>
<dbReference type="Gene3D" id="3.40.50.1240">
    <property type="entry name" value="Phosphoglycerate mutase-like"/>
    <property type="match status" value="1"/>
</dbReference>
<proteinExistence type="predicted"/>
<reference evidence="2 3" key="1">
    <citation type="journal article" date="2014" name="Int. J. Syst. Evol. Microbiol.">
        <title>Complete genome sequence of Corynebacterium casei LMG S-19264T (=DSM 44701T), isolated from a smear-ripened cheese.</title>
        <authorList>
            <consortium name="US DOE Joint Genome Institute (JGI-PGF)"/>
            <person name="Walter F."/>
            <person name="Albersmeier A."/>
            <person name="Kalinowski J."/>
            <person name="Ruckert C."/>
        </authorList>
    </citation>
    <scope>NUCLEOTIDE SEQUENCE [LARGE SCALE GENOMIC DNA]</scope>
    <source>
        <strain evidence="2 3">CGMCC 1.15295</strain>
    </source>
</reference>
<evidence type="ECO:0000313" key="2">
    <source>
        <dbReference type="EMBL" id="GFZ86274.1"/>
    </source>
</evidence>
<feature type="chain" id="PRO_5035236165" description="Phosphoglycerate mutase" evidence="1">
    <location>
        <begin position="20"/>
        <end position="174"/>
    </location>
</feature>
<dbReference type="EMBL" id="BMIC01000002">
    <property type="protein sequence ID" value="GFZ86274.1"/>
    <property type="molecule type" value="Genomic_DNA"/>
</dbReference>
<evidence type="ECO:0000256" key="1">
    <source>
        <dbReference type="SAM" id="SignalP"/>
    </source>
</evidence>
<dbReference type="Proteomes" id="UP000598120">
    <property type="component" value="Unassembled WGS sequence"/>
</dbReference>
<organism evidence="2 3">
    <name type="scientific">Aquaticitalea lipolytica</name>
    <dbReference type="NCBI Taxonomy" id="1247562"/>
    <lineage>
        <taxon>Bacteria</taxon>
        <taxon>Pseudomonadati</taxon>
        <taxon>Bacteroidota</taxon>
        <taxon>Flavobacteriia</taxon>
        <taxon>Flavobacteriales</taxon>
        <taxon>Flavobacteriaceae</taxon>
        <taxon>Aquaticitalea</taxon>
    </lineage>
</organism>
<dbReference type="CDD" id="cd07067">
    <property type="entry name" value="HP_PGM_like"/>
    <property type="match status" value="1"/>
</dbReference>
<keyword evidence="1" id="KW-0732">Signal</keyword>
<accession>A0A8J2TT06</accession>
<dbReference type="Pfam" id="PF00300">
    <property type="entry name" value="His_Phos_1"/>
    <property type="match status" value="1"/>
</dbReference>
<evidence type="ECO:0008006" key="4">
    <source>
        <dbReference type="Google" id="ProtNLM"/>
    </source>
</evidence>
<protein>
    <recommendedName>
        <fullName evidence="4">Phosphoglycerate mutase</fullName>
    </recommendedName>
</protein>
<evidence type="ECO:0000313" key="3">
    <source>
        <dbReference type="Proteomes" id="UP000598120"/>
    </source>
</evidence>
<dbReference type="SUPFAM" id="SSF53254">
    <property type="entry name" value="Phosphoglycerate mutase-like"/>
    <property type="match status" value="1"/>
</dbReference>
<keyword evidence="3" id="KW-1185">Reference proteome</keyword>
<name>A0A8J2TT06_9FLAO</name>
<dbReference type="AlphaFoldDB" id="A0A8J2TT06"/>
<sequence>MKHLQILAIALLFVFNVNAQEKAKNNSETTVTTYYFIRHAEKDRTDKTDRDPHLIDIGLDRAEQWNAILANIKFDAVYSTNYNRTKETAQPTATKNNLEITLYDPRGIDNAEGFLNDTKGKTVLVVGHSNTTPAFVNAVIKQKKYQDIDDNNNGNIYIVTIIDGKISDTVLTIN</sequence>
<dbReference type="InterPro" id="IPR029033">
    <property type="entry name" value="His_PPase_superfam"/>
</dbReference>
<feature type="signal peptide" evidence="1">
    <location>
        <begin position="1"/>
        <end position="19"/>
    </location>
</feature>
<comment type="caution">
    <text evidence="2">The sequence shown here is derived from an EMBL/GenBank/DDBJ whole genome shotgun (WGS) entry which is preliminary data.</text>
</comment>
<dbReference type="InterPro" id="IPR013078">
    <property type="entry name" value="His_Pase_superF_clade-1"/>
</dbReference>